<organism evidence="2 3">
    <name type="scientific">Corynebacterium marinum DSM 44953</name>
    <dbReference type="NCBI Taxonomy" id="1224162"/>
    <lineage>
        <taxon>Bacteria</taxon>
        <taxon>Bacillati</taxon>
        <taxon>Actinomycetota</taxon>
        <taxon>Actinomycetes</taxon>
        <taxon>Mycobacteriales</taxon>
        <taxon>Corynebacteriaceae</taxon>
        <taxon>Corynebacterium</taxon>
    </lineage>
</organism>
<proteinExistence type="predicted"/>
<dbReference type="InterPro" id="IPR010985">
    <property type="entry name" value="Ribbon_hlx_hlx"/>
</dbReference>
<protein>
    <submittedName>
        <fullName evidence="2">Uncharacterized protein</fullName>
    </submittedName>
</protein>
<keyword evidence="3" id="KW-1185">Reference proteome</keyword>
<dbReference type="InterPro" id="IPR013321">
    <property type="entry name" value="Arc_rbn_hlx_hlx"/>
</dbReference>
<geneLocation type="plasmid" evidence="2 3">
    <name>pCmarinum1</name>
</geneLocation>
<evidence type="ECO:0000313" key="3">
    <source>
        <dbReference type="Proteomes" id="UP000031928"/>
    </source>
</evidence>
<reference evidence="2 3" key="1">
    <citation type="submission" date="2014-05" db="EMBL/GenBank/DDBJ databases">
        <title>Complete genome sequence of Corynebacterium marinum DSM 44953.</title>
        <authorList>
            <person name="Schaffert L."/>
            <person name="Albersmeier A."/>
            <person name="Kalinowski J."/>
            <person name="Ruckert C."/>
        </authorList>
    </citation>
    <scope>NUCLEOTIDE SEQUENCE [LARGE SCALE GENOMIC DNA]</scope>
    <source>
        <strain evidence="2 3">DSM 44953</strain>
        <plasmid evidence="2 3">pCmarinum1</plasmid>
    </source>
</reference>
<dbReference type="SUPFAM" id="SSF47598">
    <property type="entry name" value="Ribbon-helix-helix"/>
    <property type="match status" value="1"/>
</dbReference>
<dbReference type="KEGG" id="cmq:B840_13035"/>
<dbReference type="Pfam" id="PF23807">
    <property type="entry name" value="RHH_10"/>
    <property type="match status" value="1"/>
</dbReference>
<dbReference type="OrthoDB" id="5125769at2"/>
<dbReference type="HOGENOM" id="CLU_198865_0_0_11"/>
<accession>A0A0B6TX73</accession>
<feature type="compositionally biased region" description="Basic and acidic residues" evidence="1">
    <location>
        <begin position="21"/>
        <end position="30"/>
    </location>
</feature>
<dbReference type="Gene3D" id="1.10.1220.10">
    <property type="entry name" value="Met repressor-like"/>
    <property type="match status" value="1"/>
</dbReference>
<dbReference type="AlphaFoldDB" id="A0A0B6TX73"/>
<feature type="region of interest" description="Disordered" evidence="1">
    <location>
        <begin position="1"/>
        <end position="32"/>
    </location>
</feature>
<dbReference type="Proteomes" id="UP000031928">
    <property type="component" value="Plasmid pCmarinum1"/>
</dbReference>
<keyword evidence="2" id="KW-0614">Plasmid</keyword>
<dbReference type="GO" id="GO:0006355">
    <property type="term" value="P:regulation of DNA-templated transcription"/>
    <property type="evidence" value="ECO:0007669"/>
    <property type="project" value="InterPro"/>
</dbReference>
<sequence length="76" mass="8849">MSDKKSKFQPPAATKPAARRSMQEAFHDGEEPTTMFTLRMNSDLHRRLKLRAVTEGRPMKEILEDLLRTYLDENKS</sequence>
<name>A0A0B6TX73_9CORY</name>
<gene>
    <name evidence="2" type="ORF">B840_13035</name>
</gene>
<evidence type="ECO:0000256" key="1">
    <source>
        <dbReference type="SAM" id="MobiDB-lite"/>
    </source>
</evidence>
<dbReference type="EMBL" id="CP007792">
    <property type="protein sequence ID" value="AJK70175.1"/>
    <property type="molecule type" value="Genomic_DNA"/>
</dbReference>
<dbReference type="RefSeq" id="WP_042622833.1">
    <property type="nucleotide sequence ID" value="NZ_CP007792.1"/>
</dbReference>
<dbReference type="InterPro" id="IPR056972">
    <property type="entry name" value="RHH_dom-containing"/>
</dbReference>
<evidence type="ECO:0000313" key="2">
    <source>
        <dbReference type="EMBL" id="AJK70175.1"/>
    </source>
</evidence>